<evidence type="ECO:0000313" key="1">
    <source>
        <dbReference type="EMBL" id="CAK0807185.1"/>
    </source>
</evidence>
<gene>
    <name evidence="1" type="ORF">PCOR1329_LOCUS13136</name>
</gene>
<reference evidence="1" key="1">
    <citation type="submission" date="2023-10" db="EMBL/GenBank/DDBJ databases">
        <authorList>
            <person name="Chen Y."/>
            <person name="Shah S."/>
            <person name="Dougan E. K."/>
            <person name="Thang M."/>
            <person name="Chan C."/>
        </authorList>
    </citation>
    <scope>NUCLEOTIDE SEQUENCE [LARGE SCALE GENOMIC DNA]</scope>
</reference>
<keyword evidence="2" id="KW-1185">Reference proteome</keyword>
<evidence type="ECO:0008006" key="3">
    <source>
        <dbReference type="Google" id="ProtNLM"/>
    </source>
</evidence>
<sequence length="221" mass="23968">MPPCSYGHGHICPGAGHFSSVVDGVTLKLIEGGHEVIRLPPEQVYDALKTLIQQYSHHANQFSMELIDDARVPILRVLFGTGDRLVAVDVSVDQMRPVDHVKWFQYVCAAPRPNAPPPLVAPLVTSTLRCVKWWIRQRQIPRTKEGGLPTLAWLLMAVHVCSLKETHEQAWPSHTAGPMLALLSSLTASTANGTGAGTGGGSQVGQCRRWASAQTFHIAGS</sequence>
<accession>A0ABN9QQ61</accession>
<dbReference type="Proteomes" id="UP001189429">
    <property type="component" value="Unassembled WGS sequence"/>
</dbReference>
<organism evidence="1 2">
    <name type="scientific">Prorocentrum cordatum</name>
    <dbReference type="NCBI Taxonomy" id="2364126"/>
    <lineage>
        <taxon>Eukaryota</taxon>
        <taxon>Sar</taxon>
        <taxon>Alveolata</taxon>
        <taxon>Dinophyceae</taxon>
        <taxon>Prorocentrales</taxon>
        <taxon>Prorocentraceae</taxon>
        <taxon>Prorocentrum</taxon>
    </lineage>
</organism>
<protein>
    <recommendedName>
        <fullName evidence="3">Polynucleotide adenylyltransferase</fullName>
    </recommendedName>
</protein>
<dbReference type="SUPFAM" id="SSF81631">
    <property type="entry name" value="PAP/OAS1 substrate-binding domain"/>
    <property type="match status" value="1"/>
</dbReference>
<comment type="caution">
    <text evidence="1">The sequence shown here is derived from an EMBL/GenBank/DDBJ whole genome shotgun (WGS) entry which is preliminary data.</text>
</comment>
<dbReference type="Gene3D" id="1.10.1410.10">
    <property type="match status" value="1"/>
</dbReference>
<proteinExistence type="predicted"/>
<evidence type="ECO:0000313" key="2">
    <source>
        <dbReference type="Proteomes" id="UP001189429"/>
    </source>
</evidence>
<dbReference type="EMBL" id="CAUYUJ010003869">
    <property type="protein sequence ID" value="CAK0807185.1"/>
    <property type="molecule type" value="Genomic_DNA"/>
</dbReference>
<name>A0ABN9QQ61_9DINO</name>